<accession>A0ABT3CYL3</accession>
<keyword evidence="5" id="KW-0812">Transmembrane</keyword>
<dbReference type="PANTHER" id="PTHR35008:SF4">
    <property type="entry name" value="BLL4482 PROTEIN"/>
    <property type="match status" value="1"/>
</dbReference>
<reference evidence="7 8" key="1">
    <citation type="submission" date="2022-10" db="EMBL/GenBank/DDBJ databases">
        <title>Comparative genomics and taxonomic characterization of three novel marine species of genus Reichenbachiella exhibiting antioxidant and polysaccharide degradation activities.</title>
        <authorList>
            <person name="Muhammad N."/>
            <person name="Lee Y.-J."/>
            <person name="Ko J."/>
            <person name="Kim S.-G."/>
        </authorList>
    </citation>
    <scope>NUCLEOTIDE SEQUENCE [LARGE SCALE GENOMIC DNA]</scope>
    <source>
        <strain evidence="7 8">ABR2-5</strain>
    </source>
</reference>
<evidence type="ECO:0000256" key="2">
    <source>
        <dbReference type="ARBA" id="ARBA00022723"/>
    </source>
</evidence>
<proteinExistence type="predicted"/>
<dbReference type="PROSITE" id="PS51007">
    <property type="entry name" value="CYTC"/>
    <property type="match status" value="1"/>
</dbReference>
<dbReference type="Proteomes" id="UP001300692">
    <property type="component" value="Unassembled WGS sequence"/>
</dbReference>
<comment type="caution">
    <text evidence="7">The sequence shown here is derived from an EMBL/GenBank/DDBJ whole genome shotgun (WGS) entry which is preliminary data.</text>
</comment>
<sequence length="319" mass="35451">MKSKILLGIGLVVGLILVVILSVFFYISGKGIPSYEVKLPDYTVKSSPEAIERGKKLALMLCAGCHMNRETGKLTGTQMLDAPAEFGPIYSRNITQDKNYGIGNWTDAELLYLLRTGIKKDGQYVPPYMAKLTNMADEDVNAIIAFLRSDEALVAADPTPDKDSDPSFLTKLLSNLAWKPMPMPTEVIPMPDTADQVQLGKYLAYNLECFSCHSADFKTNDFMNPDQSKGYFGGGNQTLNLKGQIVATANLTPHETGIGNWSQEDFVKAVKFGLVPNDRALRYPMHPYTQLSDYEAASIYEYLMTIPPIDNKVERVFYD</sequence>
<evidence type="ECO:0000313" key="8">
    <source>
        <dbReference type="Proteomes" id="UP001300692"/>
    </source>
</evidence>
<evidence type="ECO:0000256" key="5">
    <source>
        <dbReference type="SAM" id="Phobius"/>
    </source>
</evidence>
<keyword evidence="8" id="KW-1185">Reference proteome</keyword>
<dbReference type="EMBL" id="JAOYOD010000001">
    <property type="protein sequence ID" value="MCV9388575.1"/>
    <property type="molecule type" value="Genomic_DNA"/>
</dbReference>
<keyword evidence="1 4" id="KW-0349">Heme</keyword>
<dbReference type="InterPro" id="IPR051459">
    <property type="entry name" value="Cytochrome_c-type_DH"/>
</dbReference>
<dbReference type="InterPro" id="IPR009056">
    <property type="entry name" value="Cyt_c-like_dom"/>
</dbReference>
<dbReference type="Gene3D" id="1.10.760.10">
    <property type="entry name" value="Cytochrome c-like domain"/>
    <property type="match status" value="2"/>
</dbReference>
<dbReference type="InterPro" id="IPR036909">
    <property type="entry name" value="Cyt_c-like_dom_sf"/>
</dbReference>
<feature type="domain" description="Cytochrome c" evidence="6">
    <location>
        <begin position="49"/>
        <end position="151"/>
    </location>
</feature>
<keyword evidence="3 4" id="KW-0408">Iron</keyword>
<evidence type="ECO:0000313" key="7">
    <source>
        <dbReference type="EMBL" id="MCV9388575.1"/>
    </source>
</evidence>
<keyword evidence="5" id="KW-0472">Membrane</keyword>
<dbReference type="SUPFAM" id="SSF46626">
    <property type="entry name" value="Cytochrome c"/>
    <property type="match status" value="2"/>
</dbReference>
<feature type="transmembrane region" description="Helical" evidence="5">
    <location>
        <begin position="5"/>
        <end position="27"/>
    </location>
</feature>
<protein>
    <submittedName>
        <fullName evidence="7">Cytochrome c</fullName>
    </submittedName>
</protein>
<dbReference type="Pfam" id="PF00034">
    <property type="entry name" value="Cytochrom_C"/>
    <property type="match status" value="1"/>
</dbReference>
<keyword evidence="2 4" id="KW-0479">Metal-binding</keyword>
<evidence type="ECO:0000259" key="6">
    <source>
        <dbReference type="PROSITE" id="PS51007"/>
    </source>
</evidence>
<organism evidence="7 8">
    <name type="scientific">Reichenbachiella ulvae</name>
    <dbReference type="NCBI Taxonomy" id="2980104"/>
    <lineage>
        <taxon>Bacteria</taxon>
        <taxon>Pseudomonadati</taxon>
        <taxon>Bacteroidota</taxon>
        <taxon>Cytophagia</taxon>
        <taxon>Cytophagales</taxon>
        <taxon>Reichenbachiellaceae</taxon>
        <taxon>Reichenbachiella</taxon>
    </lineage>
</organism>
<dbReference type="RefSeq" id="WP_264139449.1">
    <property type="nucleotide sequence ID" value="NZ_JAOYOD010000001.1"/>
</dbReference>
<gene>
    <name evidence="7" type="ORF">N7U62_17955</name>
</gene>
<evidence type="ECO:0000256" key="3">
    <source>
        <dbReference type="ARBA" id="ARBA00023004"/>
    </source>
</evidence>
<evidence type="ECO:0000256" key="4">
    <source>
        <dbReference type="PROSITE-ProRule" id="PRU00433"/>
    </source>
</evidence>
<keyword evidence="5" id="KW-1133">Transmembrane helix</keyword>
<dbReference type="PANTHER" id="PTHR35008">
    <property type="entry name" value="BLL4482 PROTEIN-RELATED"/>
    <property type="match status" value="1"/>
</dbReference>
<evidence type="ECO:0000256" key="1">
    <source>
        <dbReference type="ARBA" id="ARBA00022617"/>
    </source>
</evidence>
<name>A0ABT3CYL3_9BACT</name>